<dbReference type="Pfam" id="PF06177">
    <property type="entry name" value="QueT"/>
    <property type="match status" value="1"/>
</dbReference>
<reference evidence="2 3" key="1">
    <citation type="submission" date="2024-11" db="EMBL/GenBank/DDBJ databases">
        <authorList>
            <person name="Lucas J.A."/>
        </authorList>
    </citation>
    <scope>NUCLEOTIDE SEQUENCE [LARGE SCALE GENOMIC DNA]</scope>
    <source>
        <strain evidence="2 3">Z 5.4</strain>
    </source>
</reference>
<dbReference type="Proteomes" id="UP001623041">
    <property type="component" value="Unassembled WGS sequence"/>
</dbReference>
<keyword evidence="1" id="KW-1133">Transmembrane helix</keyword>
<protein>
    <submittedName>
        <fullName evidence="2">QueT transporter family protein</fullName>
    </submittedName>
</protein>
<feature type="transmembrane region" description="Helical" evidence="1">
    <location>
        <begin position="130"/>
        <end position="152"/>
    </location>
</feature>
<proteinExistence type="predicted"/>
<organism evidence="2 3">
    <name type="scientific">Bacillus salipaludis</name>
    <dbReference type="NCBI Taxonomy" id="2547811"/>
    <lineage>
        <taxon>Bacteria</taxon>
        <taxon>Bacillati</taxon>
        <taxon>Bacillota</taxon>
        <taxon>Bacilli</taxon>
        <taxon>Bacillales</taxon>
        <taxon>Bacillaceae</taxon>
        <taxon>Bacillus</taxon>
    </lineage>
</organism>
<comment type="caution">
    <text evidence="2">The sequence shown here is derived from an EMBL/GenBank/DDBJ whole genome shotgun (WGS) entry which is preliminary data.</text>
</comment>
<dbReference type="EMBL" id="JBJHQH010000003">
    <property type="protein sequence ID" value="MFK9090992.1"/>
    <property type="molecule type" value="Genomic_DNA"/>
</dbReference>
<accession>A0ABW8RC10</accession>
<feature type="transmembrane region" description="Helical" evidence="1">
    <location>
        <begin position="79"/>
        <end position="96"/>
    </location>
</feature>
<evidence type="ECO:0000313" key="2">
    <source>
        <dbReference type="EMBL" id="MFK9090992.1"/>
    </source>
</evidence>
<dbReference type="InterPro" id="IPR010387">
    <property type="entry name" value="QueT"/>
</dbReference>
<name>A0ABW8RC10_9BACI</name>
<dbReference type="PANTHER" id="PTHR40044">
    <property type="entry name" value="INTEGRAL MEMBRANE PROTEIN-RELATED"/>
    <property type="match status" value="1"/>
</dbReference>
<feature type="transmembrane region" description="Helical" evidence="1">
    <location>
        <begin position="158"/>
        <end position="181"/>
    </location>
</feature>
<keyword evidence="1" id="KW-0812">Transmembrane</keyword>
<gene>
    <name evidence="2" type="ORF">ACJEBI_05825</name>
</gene>
<keyword evidence="3" id="KW-1185">Reference proteome</keyword>
<dbReference type="PIRSF" id="PIRSF031501">
    <property type="entry name" value="QueT"/>
    <property type="match status" value="1"/>
</dbReference>
<sequence>MEKTSNTLAQPMGANLEASASGVATAGKPRNNVQGIVVNGIIAALYIAVSALIQPFGFTQVQFRVSEMFNHLIVFNKKYIYGIVLGVFLTNLFFSPMKAYDLIFGVGQSVIALLITIACARFIKGIWARMIVNTLVFTFTMFLIALELHLAFDLPFMFTWLTTAVGEFVVMAVGMPVMYVINKRVQFNKMV</sequence>
<keyword evidence="1" id="KW-0472">Membrane</keyword>
<evidence type="ECO:0000256" key="1">
    <source>
        <dbReference type="SAM" id="Phobius"/>
    </source>
</evidence>
<feature type="transmembrane region" description="Helical" evidence="1">
    <location>
        <begin position="36"/>
        <end position="58"/>
    </location>
</feature>
<dbReference type="PANTHER" id="PTHR40044:SF1">
    <property type="entry name" value="INTEGRAL MEMBRANE PROTEIN"/>
    <property type="match status" value="1"/>
</dbReference>
<feature type="transmembrane region" description="Helical" evidence="1">
    <location>
        <begin position="102"/>
        <end position="123"/>
    </location>
</feature>
<evidence type="ECO:0000313" key="3">
    <source>
        <dbReference type="Proteomes" id="UP001623041"/>
    </source>
</evidence>
<dbReference type="RefSeq" id="WP_406579675.1">
    <property type="nucleotide sequence ID" value="NZ_JBJHQH010000003.1"/>
</dbReference>